<dbReference type="NCBIfam" id="NF001159">
    <property type="entry name" value="PRK00150.1-3"/>
    <property type="match status" value="1"/>
</dbReference>
<feature type="active site" evidence="3">
    <location>
        <position position="143"/>
    </location>
</feature>
<dbReference type="GO" id="GO:0042586">
    <property type="term" value="F:peptide deformylase activity"/>
    <property type="evidence" value="ECO:0007669"/>
    <property type="project" value="UniProtKB-UniRule"/>
</dbReference>
<dbReference type="OrthoDB" id="9784988at2"/>
<evidence type="ECO:0000256" key="3">
    <source>
        <dbReference type="HAMAP-Rule" id="MF_00163"/>
    </source>
</evidence>
<dbReference type="NCBIfam" id="TIGR00079">
    <property type="entry name" value="pept_deformyl"/>
    <property type="match status" value="1"/>
</dbReference>
<dbReference type="Proteomes" id="UP000199228">
    <property type="component" value="Unassembled WGS sequence"/>
</dbReference>
<dbReference type="AlphaFoldDB" id="A0A1G6B5Y0"/>
<sequence>MALREIRILGDPVLEKVSREVKEITPRIQELIVDMLETMYDAAGVGLAAVQVGVLRRVVVIDCGIDPLTGEEAEYGECAVVMINPRIIETSGEQTGDEGCLSYPGKAGIVTRPDYVKAVYYDEEMNECEIVGEGLLARAICHELDHLDGHMYVEKVEGEVHDVQYADPSEEEE</sequence>
<name>A0A1G6B5Y0_EUBOX</name>
<comment type="function">
    <text evidence="3">Removes the formyl group from the N-terminal Met of newly synthesized proteins. Requires at least a dipeptide for an efficient rate of reaction. N-terminal L-methionine is a prerequisite for activity but the enzyme has broad specificity at other positions.</text>
</comment>
<evidence type="ECO:0000313" key="5">
    <source>
        <dbReference type="Proteomes" id="UP000199228"/>
    </source>
</evidence>
<dbReference type="SUPFAM" id="SSF56420">
    <property type="entry name" value="Peptide deformylase"/>
    <property type="match status" value="1"/>
</dbReference>
<dbReference type="Pfam" id="PF01327">
    <property type="entry name" value="Pep_deformylase"/>
    <property type="match status" value="1"/>
</dbReference>
<dbReference type="GO" id="GO:0046872">
    <property type="term" value="F:metal ion binding"/>
    <property type="evidence" value="ECO:0007669"/>
    <property type="project" value="UniProtKB-KW"/>
</dbReference>
<dbReference type="PIRSF" id="PIRSF004749">
    <property type="entry name" value="Pep_def"/>
    <property type="match status" value="1"/>
</dbReference>
<evidence type="ECO:0000313" key="4">
    <source>
        <dbReference type="EMBL" id="SDB16078.1"/>
    </source>
</evidence>
<protein>
    <recommendedName>
        <fullName evidence="3">Peptide deformylase</fullName>
        <shortName evidence="3">PDF</shortName>
        <ecNumber evidence="3">3.5.1.88</ecNumber>
    </recommendedName>
    <alternativeName>
        <fullName evidence="3">Polypeptide deformylase</fullName>
    </alternativeName>
</protein>
<dbReference type="InterPro" id="IPR023635">
    <property type="entry name" value="Peptide_deformylase"/>
</dbReference>
<dbReference type="GO" id="GO:0006412">
    <property type="term" value="P:translation"/>
    <property type="evidence" value="ECO:0007669"/>
    <property type="project" value="UniProtKB-UniRule"/>
</dbReference>
<comment type="cofactor">
    <cofactor evidence="3">
        <name>Fe(2+)</name>
        <dbReference type="ChEBI" id="CHEBI:29033"/>
    </cofactor>
    <text evidence="3">Binds 1 Fe(2+) ion.</text>
</comment>
<keyword evidence="2 3" id="KW-0408">Iron</keyword>
<dbReference type="Gene3D" id="3.90.45.10">
    <property type="entry name" value="Peptide deformylase"/>
    <property type="match status" value="1"/>
</dbReference>
<dbReference type="RefSeq" id="WP_090173274.1">
    <property type="nucleotide sequence ID" value="NZ_FMXR01000008.1"/>
</dbReference>
<feature type="binding site" evidence="3">
    <location>
        <position position="146"/>
    </location>
    <ligand>
        <name>Fe cation</name>
        <dbReference type="ChEBI" id="CHEBI:24875"/>
    </ligand>
</feature>
<comment type="similarity">
    <text evidence="1 3">Belongs to the polypeptide deformylase family.</text>
</comment>
<comment type="catalytic activity">
    <reaction evidence="3">
        <text>N-terminal N-formyl-L-methionyl-[peptide] + H2O = N-terminal L-methionyl-[peptide] + formate</text>
        <dbReference type="Rhea" id="RHEA:24420"/>
        <dbReference type="Rhea" id="RHEA-COMP:10639"/>
        <dbReference type="Rhea" id="RHEA-COMP:10640"/>
        <dbReference type="ChEBI" id="CHEBI:15377"/>
        <dbReference type="ChEBI" id="CHEBI:15740"/>
        <dbReference type="ChEBI" id="CHEBI:49298"/>
        <dbReference type="ChEBI" id="CHEBI:64731"/>
        <dbReference type="EC" id="3.5.1.88"/>
    </reaction>
</comment>
<keyword evidence="3" id="KW-0648">Protein biosynthesis</keyword>
<proteinExistence type="inferred from homology"/>
<evidence type="ECO:0000256" key="1">
    <source>
        <dbReference type="ARBA" id="ARBA00010759"/>
    </source>
</evidence>
<keyword evidence="3" id="KW-0479">Metal-binding</keyword>
<feature type="binding site" evidence="3">
    <location>
        <position position="100"/>
    </location>
    <ligand>
        <name>Fe cation</name>
        <dbReference type="ChEBI" id="CHEBI:24875"/>
    </ligand>
</feature>
<dbReference type="InterPro" id="IPR036821">
    <property type="entry name" value="Peptide_deformylase_sf"/>
</dbReference>
<keyword evidence="3" id="KW-0378">Hydrolase</keyword>
<dbReference type="HAMAP" id="MF_00163">
    <property type="entry name" value="Pep_deformylase"/>
    <property type="match status" value="1"/>
</dbReference>
<dbReference type="STRING" id="1732.SAMN02910417_01220"/>
<dbReference type="CDD" id="cd00487">
    <property type="entry name" value="Pep_deformylase"/>
    <property type="match status" value="1"/>
</dbReference>
<accession>A0A1G6B5Y0</accession>
<keyword evidence="5" id="KW-1185">Reference proteome</keyword>
<dbReference type="PRINTS" id="PR01576">
    <property type="entry name" value="PDEFORMYLASE"/>
</dbReference>
<evidence type="ECO:0000256" key="2">
    <source>
        <dbReference type="ARBA" id="ARBA00023004"/>
    </source>
</evidence>
<dbReference type="EC" id="3.5.1.88" evidence="3"/>
<dbReference type="PANTHER" id="PTHR10458:SF22">
    <property type="entry name" value="PEPTIDE DEFORMYLASE"/>
    <property type="match status" value="1"/>
</dbReference>
<reference evidence="4 5" key="1">
    <citation type="submission" date="2016-10" db="EMBL/GenBank/DDBJ databases">
        <authorList>
            <person name="de Groot N.N."/>
        </authorList>
    </citation>
    <scope>NUCLEOTIDE SEQUENCE [LARGE SCALE GENOMIC DNA]</scope>
    <source>
        <strain evidence="4 5">DSM 3217</strain>
    </source>
</reference>
<dbReference type="PANTHER" id="PTHR10458">
    <property type="entry name" value="PEPTIDE DEFORMYLASE"/>
    <property type="match status" value="1"/>
</dbReference>
<dbReference type="EMBL" id="FMXR01000008">
    <property type="protein sequence ID" value="SDB16078.1"/>
    <property type="molecule type" value="Genomic_DNA"/>
</dbReference>
<organism evidence="4 5">
    <name type="scientific">Eubacterium oxidoreducens</name>
    <dbReference type="NCBI Taxonomy" id="1732"/>
    <lineage>
        <taxon>Bacteria</taxon>
        <taxon>Bacillati</taxon>
        <taxon>Bacillota</taxon>
        <taxon>Clostridia</taxon>
        <taxon>Eubacteriales</taxon>
        <taxon>Eubacteriaceae</taxon>
        <taxon>Eubacterium</taxon>
    </lineage>
</organism>
<feature type="binding site" evidence="3">
    <location>
        <position position="142"/>
    </location>
    <ligand>
        <name>Fe cation</name>
        <dbReference type="ChEBI" id="CHEBI:24875"/>
    </ligand>
</feature>
<gene>
    <name evidence="3" type="primary">def</name>
    <name evidence="4" type="ORF">SAMN02910417_01220</name>
</gene>